<dbReference type="PANTHER" id="PTHR11804">
    <property type="entry name" value="PROTEASE M3 THIMET OLIGOPEPTIDASE-RELATED"/>
    <property type="match status" value="1"/>
</dbReference>
<dbReference type="Pfam" id="PF01432">
    <property type="entry name" value="Peptidase_M3"/>
    <property type="match status" value="1"/>
</dbReference>
<dbReference type="SUPFAM" id="SSF55486">
    <property type="entry name" value="Metalloproteases ('zincins'), catalytic domain"/>
    <property type="match status" value="1"/>
</dbReference>
<keyword evidence="6 7" id="KW-0482">Metalloprotease</keyword>
<dbReference type="EMBL" id="UYYG01001151">
    <property type="protein sequence ID" value="VDN54895.1"/>
    <property type="molecule type" value="Genomic_DNA"/>
</dbReference>
<dbReference type="GO" id="GO:0006518">
    <property type="term" value="P:peptide metabolic process"/>
    <property type="evidence" value="ECO:0007669"/>
    <property type="project" value="TreeGrafter"/>
</dbReference>
<dbReference type="GO" id="GO:0004222">
    <property type="term" value="F:metalloendopeptidase activity"/>
    <property type="evidence" value="ECO:0007669"/>
    <property type="project" value="InterPro"/>
</dbReference>
<dbReference type="GO" id="GO:0046872">
    <property type="term" value="F:metal ion binding"/>
    <property type="evidence" value="ECO:0007669"/>
    <property type="project" value="UniProtKB-UniRule"/>
</dbReference>
<dbReference type="GO" id="GO:0005739">
    <property type="term" value="C:mitochondrion"/>
    <property type="evidence" value="ECO:0007669"/>
    <property type="project" value="TreeGrafter"/>
</dbReference>
<evidence type="ECO:0000256" key="3">
    <source>
        <dbReference type="ARBA" id="ARBA00022723"/>
    </source>
</evidence>
<evidence type="ECO:0000313" key="9">
    <source>
        <dbReference type="EMBL" id="VDN54895.1"/>
    </source>
</evidence>
<keyword evidence="11" id="KW-1185">Reference proteome</keyword>
<proteinExistence type="inferred from homology"/>
<comment type="cofactor">
    <cofactor evidence="7">
        <name>Zn(2+)</name>
        <dbReference type="ChEBI" id="CHEBI:29105"/>
    </cofactor>
    <text evidence="7">Binds 1 zinc ion.</text>
</comment>
<feature type="domain" description="Peptidase M3A/M3B catalytic" evidence="8">
    <location>
        <begin position="90"/>
        <end position="281"/>
    </location>
</feature>
<reference evidence="9 11" key="2">
    <citation type="submission" date="2018-11" db="EMBL/GenBank/DDBJ databases">
        <authorList>
            <consortium name="Pathogen Informatics"/>
        </authorList>
    </citation>
    <scope>NUCLEOTIDE SEQUENCE [LARGE SCALE GENOMIC DNA]</scope>
</reference>
<dbReference type="WBParaSite" id="DME_0000050801-mRNA-1">
    <property type="protein sequence ID" value="DME_0000050801-mRNA-1"/>
    <property type="gene ID" value="DME_0000050801"/>
</dbReference>
<dbReference type="Gene3D" id="1.10.1370.10">
    <property type="entry name" value="Neurolysin, domain 3"/>
    <property type="match status" value="1"/>
</dbReference>
<evidence type="ECO:0000259" key="8">
    <source>
        <dbReference type="Pfam" id="PF01432"/>
    </source>
</evidence>
<accession>A0A0N4U1L7</accession>
<name>A0A0N4U1L7_DRAME</name>
<reference evidence="12" key="1">
    <citation type="submission" date="2017-02" db="UniProtKB">
        <authorList>
            <consortium name="WormBaseParasite"/>
        </authorList>
    </citation>
    <scope>IDENTIFICATION</scope>
</reference>
<evidence type="ECO:0000256" key="1">
    <source>
        <dbReference type="ARBA" id="ARBA00006040"/>
    </source>
</evidence>
<evidence type="ECO:0000256" key="6">
    <source>
        <dbReference type="ARBA" id="ARBA00023049"/>
    </source>
</evidence>
<dbReference type="InterPro" id="IPR024077">
    <property type="entry name" value="Neurolysin/TOP_dom2"/>
</dbReference>
<keyword evidence="5 7" id="KW-0862">Zinc</keyword>
<dbReference type="Gene3D" id="3.40.390.10">
    <property type="entry name" value="Collagenase (Catalytic Domain)"/>
    <property type="match status" value="1"/>
</dbReference>
<dbReference type="STRING" id="318479.A0A0N4U1L7"/>
<dbReference type="OrthoDB" id="17530at2759"/>
<gene>
    <name evidence="9" type="ORF">DME_LOCUS4868</name>
</gene>
<sequence>MSLELEKSNLTDIDRRTILLFLADFENSGVHLHDSKKQEFVELSTEIFDAGSKFVSEAGKPVQVNQFDRKKYGVDRLLTNPYPFTICEATRRWSYSTYYRHNEKQESSLRRLITARHRLANLTGYKTFADRAQEFSILGSYENAHNFLTEIIKCCRPSADRELTVLLDVLSQCDSQSEKLGEWDLQYLSAVYRQKAYGNIGAISRHLSFKNILFGFELVTKKLYGVRFSLETAEAGEIWPGNVHKLVVLDSSNSHIGTIYLDIEKRATKVTGDCHFTVRCSKLV</sequence>
<evidence type="ECO:0000256" key="2">
    <source>
        <dbReference type="ARBA" id="ARBA00022670"/>
    </source>
</evidence>
<dbReference type="InterPro" id="IPR045090">
    <property type="entry name" value="Pept_M3A_M3B"/>
</dbReference>
<evidence type="ECO:0000256" key="5">
    <source>
        <dbReference type="ARBA" id="ARBA00022833"/>
    </source>
</evidence>
<evidence type="ECO:0000313" key="11">
    <source>
        <dbReference type="Proteomes" id="UP000274756"/>
    </source>
</evidence>
<evidence type="ECO:0000313" key="10">
    <source>
        <dbReference type="Proteomes" id="UP000038040"/>
    </source>
</evidence>
<keyword evidence="2 7" id="KW-0645">Protease</keyword>
<dbReference type="Proteomes" id="UP000274756">
    <property type="component" value="Unassembled WGS sequence"/>
</dbReference>
<keyword evidence="4 7" id="KW-0378">Hydrolase</keyword>
<dbReference type="Proteomes" id="UP000038040">
    <property type="component" value="Unplaced"/>
</dbReference>
<evidence type="ECO:0000256" key="4">
    <source>
        <dbReference type="ARBA" id="ARBA00022801"/>
    </source>
</evidence>
<dbReference type="InterPro" id="IPR024079">
    <property type="entry name" value="MetalloPept_cat_dom_sf"/>
</dbReference>
<keyword evidence="3 7" id="KW-0479">Metal-binding</keyword>
<organism evidence="10 12">
    <name type="scientific">Dracunculus medinensis</name>
    <name type="common">Guinea worm</name>
    <dbReference type="NCBI Taxonomy" id="318479"/>
    <lineage>
        <taxon>Eukaryota</taxon>
        <taxon>Metazoa</taxon>
        <taxon>Ecdysozoa</taxon>
        <taxon>Nematoda</taxon>
        <taxon>Chromadorea</taxon>
        <taxon>Rhabditida</taxon>
        <taxon>Spirurina</taxon>
        <taxon>Dracunculoidea</taxon>
        <taxon>Dracunculidae</taxon>
        <taxon>Dracunculus</taxon>
    </lineage>
</organism>
<dbReference type="GO" id="GO:0006627">
    <property type="term" value="P:protein processing involved in protein targeting to mitochondrion"/>
    <property type="evidence" value="ECO:0007669"/>
    <property type="project" value="TreeGrafter"/>
</dbReference>
<evidence type="ECO:0000256" key="7">
    <source>
        <dbReference type="RuleBase" id="RU003435"/>
    </source>
</evidence>
<dbReference type="PANTHER" id="PTHR11804:SF79">
    <property type="entry name" value="MITOCHONDRIAL INTERMEDIATE PEPTIDASE"/>
    <property type="match status" value="1"/>
</dbReference>
<protein>
    <submittedName>
        <fullName evidence="12">Peptidase_M3 domain-containing protein</fullName>
    </submittedName>
</protein>
<comment type="similarity">
    <text evidence="1 7">Belongs to the peptidase M3 family.</text>
</comment>
<dbReference type="AlphaFoldDB" id="A0A0N4U1L7"/>
<evidence type="ECO:0000313" key="12">
    <source>
        <dbReference type="WBParaSite" id="DME_0000050801-mRNA-1"/>
    </source>
</evidence>
<dbReference type="InterPro" id="IPR001567">
    <property type="entry name" value="Pept_M3A_M3B_dom"/>
</dbReference>